<evidence type="ECO:0000313" key="1">
    <source>
        <dbReference type="EMBL" id="OCT82494.1"/>
    </source>
</evidence>
<dbReference type="EMBL" id="CM004473">
    <property type="protein sequence ID" value="OCT82494.1"/>
    <property type="molecule type" value="Genomic_DNA"/>
</dbReference>
<reference evidence="2" key="1">
    <citation type="journal article" date="2016" name="Nature">
        <title>Genome evolution in the allotetraploid frog Xenopus laevis.</title>
        <authorList>
            <person name="Session A.M."/>
            <person name="Uno Y."/>
            <person name="Kwon T."/>
            <person name="Chapman J.A."/>
            <person name="Toyoda A."/>
            <person name="Takahashi S."/>
            <person name="Fukui A."/>
            <person name="Hikosaka A."/>
            <person name="Suzuki A."/>
            <person name="Kondo M."/>
            <person name="van Heeringen S.J."/>
            <person name="Quigley I."/>
            <person name="Heinz S."/>
            <person name="Ogino H."/>
            <person name="Ochi H."/>
            <person name="Hellsten U."/>
            <person name="Lyons J.B."/>
            <person name="Simakov O."/>
            <person name="Putnam N."/>
            <person name="Stites J."/>
            <person name="Kuroki Y."/>
            <person name="Tanaka T."/>
            <person name="Michiue T."/>
            <person name="Watanabe M."/>
            <person name="Bogdanovic O."/>
            <person name="Lister R."/>
            <person name="Georgiou G."/>
            <person name="Paranjpe S.S."/>
            <person name="van Kruijsbergen I."/>
            <person name="Shu S."/>
            <person name="Carlson J."/>
            <person name="Kinoshita T."/>
            <person name="Ohta Y."/>
            <person name="Mawaribuchi S."/>
            <person name="Jenkins J."/>
            <person name="Grimwood J."/>
            <person name="Schmutz J."/>
            <person name="Mitros T."/>
            <person name="Mozaffari S.V."/>
            <person name="Suzuki Y."/>
            <person name="Haramoto Y."/>
            <person name="Yamamoto T.S."/>
            <person name="Takagi C."/>
            <person name="Heald R."/>
            <person name="Miller K."/>
            <person name="Haudenschild C."/>
            <person name="Kitzman J."/>
            <person name="Nakayama T."/>
            <person name="Izutsu Y."/>
            <person name="Robert J."/>
            <person name="Fortriede J."/>
            <person name="Burns K."/>
            <person name="Lotay V."/>
            <person name="Karimi K."/>
            <person name="Yasuoka Y."/>
            <person name="Dichmann D.S."/>
            <person name="Flajnik M.F."/>
            <person name="Houston D.W."/>
            <person name="Shendure J."/>
            <person name="DuPasquier L."/>
            <person name="Vize P.D."/>
            <person name="Zorn A.M."/>
            <person name="Ito M."/>
            <person name="Marcotte E.M."/>
            <person name="Wallingford J.B."/>
            <person name="Ito Y."/>
            <person name="Asashima M."/>
            <person name="Ueno N."/>
            <person name="Matsuda Y."/>
            <person name="Veenstra G.J."/>
            <person name="Fujiyama A."/>
            <person name="Harland R.M."/>
            <person name="Taira M."/>
            <person name="Rokhsar D.S."/>
        </authorList>
    </citation>
    <scope>NUCLEOTIDE SEQUENCE [LARGE SCALE GENOMIC DNA]</scope>
    <source>
        <strain evidence="2">J</strain>
    </source>
</reference>
<name>A0A974CYR1_XENLA</name>
<proteinExistence type="predicted"/>
<evidence type="ECO:0000313" key="2">
    <source>
        <dbReference type="Proteomes" id="UP000694892"/>
    </source>
</evidence>
<dbReference type="Proteomes" id="UP000694892">
    <property type="component" value="Chromosome 4S"/>
</dbReference>
<accession>A0A974CYR1</accession>
<dbReference type="AlphaFoldDB" id="A0A974CYR1"/>
<gene>
    <name evidence="1" type="ORF">XELAEV_18025025mg</name>
</gene>
<protein>
    <submittedName>
        <fullName evidence="1">Uncharacterized protein</fullName>
    </submittedName>
</protein>
<organism evidence="1 2">
    <name type="scientific">Xenopus laevis</name>
    <name type="common">African clawed frog</name>
    <dbReference type="NCBI Taxonomy" id="8355"/>
    <lineage>
        <taxon>Eukaryota</taxon>
        <taxon>Metazoa</taxon>
        <taxon>Chordata</taxon>
        <taxon>Craniata</taxon>
        <taxon>Vertebrata</taxon>
        <taxon>Euteleostomi</taxon>
        <taxon>Amphibia</taxon>
        <taxon>Batrachia</taxon>
        <taxon>Anura</taxon>
        <taxon>Pipoidea</taxon>
        <taxon>Pipidae</taxon>
        <taxon>Xenopodinae</taxon>
        <taxon>Xenopus</taxon>
        <taxon>Xenopus</taxon>
    </lineage>
</organism>
<sequence length="78" mass="9144">MSLQGLLIMQHKLINLSTLKYKENFLKDMSCVKCNLVWGRILMHMPMRIHTNESIYHLAVLNLIDFGLLSTKPNYGYF</sequence>